<sequence>MFKQFKKHLAATVIVSSTLISSAANAGLIHLWEANGNTLDSIGGVAGTLQGGASFGAGLSGQAFSFDGARQLFTAAVDLSPSNFASVTFGAWVNISAIPNNRGWVMGHDNGGYDRSLSLHDSRFAAPAAGVGRTYTSTLPTVTLNEWKFLAASYAGNGQVTTVYYDGQSQEVSNTANSNGNNFFSVGGLSNFGGHEINGLVDNVFIFDEALSVDELRAIERNGTPVPAPATLALFGLGLAGIGYSRRRKA</sequence>
<dbReference type="RefSeq" id="WP_407328993.1">
    <property type="nucleotide sequence ID" value="NZ_CP136865.1"/>
</dbReference>
<proteinExistence type="predicted"/>
<dbReference type="Pfam" id="PF07589">
    <property type="entry name" value="PEP-CTERM"/>
    <property type="match status" value="1"/>
</dbReference>
<dbReference type="NCBIfam" id="TIGR02595">
    <property type="entry name" value="PEP_CTERM"/>
    <property type="match status" value="1"/>
</dbReference>
<evidence type="ECO:0000259" key="3">
    <source>
        <dbReference type="Pfam" id="PF07589"/>
    </source>
</evidence>
<feature type="signal peptide" evidence="2">
    <location>
        <begin position="1"/>
        <end position="26"/>
    </location>
</feature>
<dbReference type="InterPro" id="IPR013424">
    <property type="entry name" value="Ice-binding_C"/>
</dbReference>
<keyword evidence="5" id="KW-1185">Reference proteome</keyword>
<dbReference type="Gene3D" id="2.60.120.200">
    <property type="match status" value="1"/>
</dbReference>
<dbReference type="Pfam" id="PF13385">
    <property type="entry name" value="Laminin_G_3"/>
    <property type="match status" value="1"/>
</dbReference>
<keyword evidence="1" id="KW-1133">Transmembrane helix</keyword>
<evidence type="ECO:0000313" key="4">
    <source>
        <dbReference type="EMBL" id="WOJ97904.1"/>
    </source>
</evidence>
<reference evidence="4 5" key="1">
    <citation type="submission" date="2023-10" db="EMBL/GenBank/DDBJ databases">
        <title>Two novel species belonging to the OM43/NOR5 clade.</title>
        <authorList>
            <person name="Park M."/>
        </authorList>
    </citation>
    <scope>NUCLEOTIDE SEQUENCE [LARGE SCALE GENOMIC DNA]</scope>
    <source>
        <strain evidence="4 5">IMCC45268</strain>
    </source>
</reference>
<dbReference type="EMBL" id="CP136865">
    <property type="protein sequence ID" value="WOJ97904.1"/>
    <property type="molecule type" value="Genomic_DNA"/>
</dbReference>
<dbReference type="Proteomes" id="UP001626549">
    <property type="component" value="Chromosome"/>
</dbReference>
<dbReference type="InterPro" id="IPR013320">
    <property type="entry name" value="ConA-like_dom_sf"/>
</dbReference>
<dbReference type="SUPFAM" id="SSF49899">
    <property type="entry name" value="Concanavalin A-like lectins/glucanases"/>
    <property type="match status" value="1"/>
</dbReference>
<feature type="chain" id="PRO_5045937956" evidence="2">
    <location>
        <begin position="27"/>
        <end position="250"/>
    </location>
</feature>
<feature type="domain" description="Ice-binding protein C-terminal" evidence="3">
    <location>
        <begin position="225"/>
        <end position="247"/>
    </location>
</feature>
<keyword evidence="2" id="KW-0732">Signal</keyword>
<name>A0ABZ0IGD6_9GAMM</name>
<protein>
    <submittedName>
        <fullName evidence="4">LamG-like jellyroll fold domain-containing protein</fullName>
    </submittedName>
</protein>
<feature type="transmembrane region" description="Helical" evidence="1">
    <location>
        <begin position="226"/>
        <end position="244"/>
    </location>
</feature>
<accession>A0ABZ0IGD6</accession>
<keyword evidence="1" id="KW-0812">Transmembrane</keyword>
<evidence type="ECO:0000256" key="2">
    <source>
        <dbReference type="SAM" id="SignalP"/>
    </source>
</evidence>
<evidence type="ECO:0000313" key="5">
    <source>
        <dbReference type="Proteomes" id="UP001626549"/>
    </source>
</evidence>
<keyword evidence="1" id="KW-0472">Membrane</keyword>
<evidence type="ECO:0000256" key="1">
    <source>
        <dbReference type="SAM" id="Phobius"/>
    </source>
</evidence>
<gene>
    <name evidence="4" type="ORF">R0137_04835</name>
</gene>
<organism evidence="4 5">
    <name type="scientific">Congregibacter brevis</name>
    <dbReference type="NCBI Taxonomy" id="3081201"/>
    <lineage>
        <taxon>Bacteria</taxon>
        <taxon>Pseudomonadati</taxon>
        <taxon>Pseudomonadota</taxon>
        <taxon>Gammaproteobacteria</taxon>
        <taxon>Cellvibrionales</taxon>
        <taxon>Halieaceae</taxon>
        <taxon>Congregibacter</taxon>
    </lineage>
</organism>